<keyword evidence="2" id="KW-1185">Reference proteome</keyword>
<accession>A0ABP5EW97</accession>
<dbReference type="PROSITE" id="PS51318">
    <property type="entry name" value="TAT"/>
    <property type="match status" value="1"/>
</dbReference>
<gene>
    <name evidence="1" type="ORF">GCM10009838_86070</name>
</gene>
<name>A0ABP5EW97_9ACTN</name>
<reference evidence="2" key="1">
    <citation type="journal article" date="2019" name="Int. J. Syst. Evol. Microbiol.">
        <title>The Global Catalogue of Microorganisms (GCM) 10K type strain sequencing project: providing services to taxonomists for standard genome sequencing and annotation.</title>
        <authorList>
            <consortium name="The Broad Institute Genomics Platform"/>
            <consortium name="The Broad Institute Genome Sequencing Center for Infectious Disease"/>
            <person name="Wu L."/>
            <person name="Ma J."/>
        </authorList>
    </citation>
    <scope>NUCLEOTIDE SEQUENCE [LARGE SCALE GENOMIC DNA]</scope>
    <source>
        <strain evidence="2">JCM 16013</strain>
    </source>
</reference>
<sequence length="323" mass="34061">MEMNRRTLIKSALAVGAVTPAALWFGEQSAEASASYGVAVCEQYRNQIQIYNSATAWSKPQWVWAPGGGGWSNLSDVKFRSTASFGEVALVAASGGNIGIVDKASSGTQGTGSLLWHASPGGNPHAIERIPDVGAIVAACTGGAVHVYAPTAVSRPSTLALVQTISYAGAHGVWYDDVHGRLWVIGQGRATSYAVSGTYRATRLTGGVDVSIGASNLGHSLDASYSDRDILLATHTTGVVAIDKATHKVTTVHGNHAVKSFSQDVSGESFWVQATGVKYHGDSRDWVNPDVQFFSSAGAKSFTRGLSYGAEFYKARLHNVNFH</sequence>
<organism evidence="1 2">
    <name type="scientific">Catenulispora subtropica</name>
    <dbReference type="NCBI Taxonomy" id="450798"/>
    <lineage>
        <taxon>Bacteria</taxon>
        <taxon>Bacillati</taxon>
        <taxon>Actinomycetota</taxon>
        <taxon>Actinomycetes</taxon>
        <taxon>Catenulisporales</taxon>
        <taxon>Catenulisporaceae</taxon>
        <taxon>Catenulispora</taxon>
    </lineage>
</organism>
<evidence type="ECO:0000313" key="2">
    <source>
        <dbReference type="Proteomes" id="UP001499854"/>
    </source>
</evidence>
<dbReference type="SUPFAM" id="SSF63829">
    <property type="entry name" value="Calcium-dependent phosphotriesterase"/>
    <property type="match status" value="1"/>
</dbReference>
<dbReference type="EMBL" id="BAAAQM010000092">
    <property type="protein sequence ID" value="GAA2006550.1"/>
    <property type="molecule type" value="Genomic_DNA"/>
</dbReference>
<comment type="caution">
    <text evidence="1">The sequence shown here is derived from an EMBL/GenBank/DDBJ whole genome shotgun (WGS) entry which is preliminary data.</text>
</comment>
<proteinExistence type="predicted"/>
<dbReference type="InterPro" id="IPR006311">
    <property type="entry name" value="TAT_signal"/>
</dbReference>
<evidence type="ECO:0000313" key="1">
    <source>
        <dbReference type="EMBL" id="GAA2006550.1"/>
    </source>
</evidence>
<dbReference type="Proteomes" id="UP001499854">
    <property type="component" value="Unassembled WGS sequence"/>
</dbReference>
<protein>
    <submittedName>
        <fullName evidence="1">Uncharacterized protein</fullName>
    </submittedName>
</protein>